<proteinExistence type="predicted"/>
<name>A0A5J4J3Y5_9BACI</name>
<protein>
    <submittedName>
        <fullName evidence="1">Uncharacterized protein</fullName>
    </submittedName>
</protein>
<dbReference type="Proteomes" id="UP000391919">
    <property type="component" value="Unassembled WGS sequence"/>
</dbReference>
<sequence>MLALEARNTDGLIQTAKTYFRVILSHIFEELDVWFMENRILNGLNIEKDSLIHWKPFLVL</sequence>
<evidence type="ECO:0000313" key="1">
    <source>
        <dbReference type="EMBL" id="GER69702.1"/>
    </source>
</evidence>
<dbReference type="EMBL" id="BKZQ01000009">
    <property type="protein sequence ID" value="GER69702.1"/>
    <property type="molecule type" value="Genomic_DNA"/>
</dbReference>
<organism evidence="1 2">
    <name type="scientific">Weizmannia acidilactici</name>
    <dbReference type="NCBI Taxonomy" id="2607726"/>
    <lineage>
        <taxon>Bacteria</taxon>
        <taxon>Bacillati</taxon>
        <taxon>Bacillota</taxon>
        <taxon>Bacilli</taxon>
        <taxon>Bacillales</taxon>
        <taxon>Bacillaceae</taxon>
        <taxon>Heyndrickxia</taxon>
    </lineage>
</organism>
<comment type="caution">
    <text evidence="1">The sequence shown here is derived from an EMBL/GenBank/DDBJ whole genome shotgun (WGS) entry which is preliminary data.</text>
</comment>
<dbReference type="AlphaFoldDB" id="A0A5J4J3Y5"/>
<accession>A0A5J4J3Y5</accession>
<keyword evidence="2" id="KW-1185">Reference proteome</keyword>
<reference evidence="1 2" key="1">
    <citation type="submission" date="2019-09" db="EMBL/GenBank/DDBJ databases">
        <title>Draft genome sequence of Bacillus sp. JC-7.</title>
        <authorList>
            <person name="Tanaka N."/>
            <person name="Shiwa Y."/>
            <person name="Fujita N."/>
            <person name="Tanasupawat S."/>
        </authorList>
    </citation>
    <scope>NUCLEOTIDE SEQUENCE [LARGE SCALE GENOMIC DNA]</scope>
    <source>
        <strain evidence="1 2">JC-7</strain>
    </source>
</reference>
<gene>
    <name evidence="1" type="ORF">BpJC7_10050</name>
</gene>
<evidence type="ECO:0000313" key="2">
    <source>
        <dbReference type="Proteomes" id="UP000391919"/>
    </source>
</evidence>